<name>A0A927D7B1_9RHOB</name>
<dbReference type="GO" id="GO:0047869">
    <property type="term" value="F:dimethylpropiothetin dethiomethylase activity"/>
    <property type="evidence" value="ECO:0007669"/>
    <property type="project" value="InterPro"/>
</dbReference>
<evidence type="ECO:0008006" key="3">
    <source>
        <dbReference type="Google" id="ProtNLM"/>
    </source>
</evidence>
<dbReference type="Pfam" id="PF16867">
    <property type="entry name" value="DMSP_lyase"/>
    <property type="match status" value="1"/>
</dbReference>
<dbReference type="Proteomes" id="UP000635142">
    <property type="component" value="Unassembled WGS sequence"/>
</dbReference>
<dbReference type="RefSeq" id="WP_191077275.1">
    <property type="nucleotide sequence ID" value="NZ_JACTAG010000006.1"/>
</dbReference>
<dbReference type="SUPFAM" id="SSF51182">
    <property type="entry name" value="RmlC-like cupins"/>
    <property type="match status" value="1"/>
</dbReference>
<dbReference type="Gene3D" id="2.60.120.10">
    <property type="entry name" value="Jelly Rolls"/>
    <property type="match status" value="1"/>
</dbReference>
<evidence type="ECO:0000313" key="2">
    <source>
        <dbReference type="Proteomes" id="UP000635142"/>
    </source>
</evidence>
<dbReference type="InterPro" id="IPR031723">
    <property type="entry name" value="DMSP_lyase"/>
</dbReference>
<dbReference type="AlphaFoldDB" id="A0A927D7B1"/>
<dbReference type="InterPro" id="IPR011051">
    <property type="entry name" value="RmlC_Cupin_sf"/>
</dbReference>
<dbReference type="CDD" id="cd20282">
    <property type="entry name" value="cupin_DddQ"/>
    <property type="match status" value="1"/>
</dbReference>
<evidence type="ECO:0000313" key="1">
    <source>
        <dbReference type="EMBL" id="MBD3666244.1"/>
    </source>
</evidence>
<sequence length="194" mass="21823">MSEAIRLLHAVQRLHLVSSELTGYAPWPDDVQARKIRPTPCSITRSLGSLPLRGSRITAPVIKALRRAAPELEWRQTYSKEDVGARFLDTYGYIELFGPTGHFRSAKLRGYIGYWGPDLTYDWHAHEAEELYFTLAGCAVFSAKGATNVMVRPGEARAHESDQPHLMITLDQPYLAYVLWRGNGLEGLPRMVTP</sequence>
<dbReference type="EMBL" id="JACTAG010000006">
    <property type="protein sequence ID" value="MBD3666244.1"/>
    <property type="molecule type" value="Genomic_DNA"/>
</dbReference>
<comment type="caution">
    <text evidence="1">The sequence shown here is derived from an EMBL/GenBank/DDBJ whole genome shotgun (WGS) entry which is preliminary data.</text>
</comment>
<accession>A0A927D7B1</accession>
<organism evidence="1 2">
    <name type="scientific">Sulfitobacter aestuariivivens</name>
    <dbReference type="NCBI Taxonomy" id="2766981"/>
    <lineage>
        <taxon>Bacteria</taxon>
        <taxon>Pseudomonadati</taxon>
        <taxon>Pseudomonadota</taxon>
        <taxon>Alphaproteobacteria</taxon>
        <taxon>Rhodobacterales</taxon>
        <taxon>Roseobacteraceae</taxon>
        <taxon>Sulfitobacter</taxon>
    </lineage>
</organism>
<reference evidence="1" key="1">
    <citation type="submission" date="2020-08" db="EMBL/GenBank/DDBJ databases">
        <title>Sulfitobacter aestuariivivens sp. nov., isolated from a tidal flat.</title>
        <authorList>
            <person name="Park S."/>
            <person name="Yoon J.-H."/>
        </authorList>
    </citation>
    <scope>NUCLEOTIDE SEQUENCE</scope>
    <source>
        <strain evidence="1">TSTF-M16</strain>
    </source>
</reference>
<proteinExistence type="predicted"/>
<gene>
    <name evidence="1" type="ORF">H9Q16_20125</name>
</gene>
<protein>
    <recommendedName>
        <fullName evidence="3">Cupin domain-containing protein</fullName>
    </recommendedName>
</protein>
<keyword evidence="2" id="KW-1185">Reference proteome</keyword>
<dbReference type="InterPro" id="IPR014710">
    <property type="entry name" value="RmlC-like_jellyroll"/>
</dbReference>